<sequence length="551" mass="61601">MHAMQVALCYVNKFAKSRCGPTHALIIETNEEADPLAKEGVRMARDILLVVDHGVAAEGEEREPFLLFPHLYGIFIWLLWGSKASSGKLPPGPRRIPILGNLLDLGDKPHKSLAELAKTHGPLMSLKLGSLTTIVVSSAAMAKEVLQNHDLTFSNRTIGDALRVNQHDEVGLPWMPVSPLWRTLRKVCSSHFFSNKKLDAHQYLRRKKIEELLSYVHKHCRAGEAINIGQAAFNSSINLLSDTVFSKDLVDPNSKDAQAFKHTVCSIMEEGGKTNLADYFPVLRKIDPQGVRRRMSIHLTKLLNLVEKMFDERLHLRKEHGSIASDDVLDALLDIIEDNLVELNKTHLTHLLGVLFVAGTDTTSVSLEWAMAELLHNPQVLQKAQVELKKTIGKGNQVEESDIARLPYLQAIVKETVRMHPPLPLLLPRRAGADVEIHGFRIPEGSQVLVNAWAIGRDPDVWENPECFTPERFLGLEIDVKGRNFELIPFGAGRRICPGLPLAMRMLHLMLGSLINNFDWKIEGGVMNMEEKFGISLQKAEPLRAIPIPLV</sequence>
<accession>A0A061EKW5</accession>
<name>A0A061EKW5_THECC</name>
<evidence type="ECO:0000256" key="3">
    <source>
        <dbReference type="ARBA" id="ARBA00023002"/>
    </source>
</evidence>
<dbReference type="InterPro" id="IPR002401">
    <property type="entry name" value="Cyt_P450_E_grp-I"/>
</dbReference>
<dbReference type="CDD" id="cd11073">
    <property type="entry name" value="CYP76-like"/>
    <property type="match status" value="1"/>
</dbReference>
<dbReference type="PANTHER" id="PTHR47950">
    <property type="entry name" value="CYTOCHROME P450, FAMILY 76, SUBFAMILY C, POLYPEPTIDE 5-RELATED"/>
    <property type="match status" value="1"/>
</dbReference>
<dbReference type="SUPFAM" id="SSF48264">
    <property type="entry name" value="Cytochrome P450"/>
    <property type="match status" value="1"/>
</dbReference>
<keyword evidence="2 5" id="KW-0479">Metal-binding</keyword>
<dbReference type="PANTHER" id="PTHR47950:SF48">
    <property type="entry name" value="CYTOCHROME P450 FAMILY PROTEIN, EXPRESSED"/>
    <property type="match status" value="1"/>
</dbReference>
<dbReference type="PRINTS" id="PR00463">
    <property type="entry name" value="EP450I"/>
</dbReference>
<dbReference type="FunCoup" id="A0A061EKW5">
    <property type="interactions" value="376"/>
</dbReference>
<evidence type="ECO:0000256" key="4">
    <source>
        <dbReference type="ARBA" id="ARBA00023004"/>
    </source>
</evidence>
<dbReference type="eggNOG" id="KOG0156">
    <property type="taxonomic scope" value="Eukaryota"/>
</dbReference>
<dbReference type="GO" id="GO:0020037">
    <property type="term" value="F:heme binding"/>
    <property type="evidence" value="ECO:0007669"/>
    <property type="project" value="InterPro"/>
</dbReference>
<dbReference type="HOGENOM" id="CLU_001570_4_2_1"/>
<evidence type="ECO:0000256" key="6">
    <source>
        <dbReference type="RuleBase" id="RU000461"/>
    </source>
</evidence>
<gene>
    <name evidence="7" type="ORF">TCM_020487</name>
</gene>
<reference evidence="7 8" key="1">
    <citation type="journal article" date="2013" name="Genome Biol.">
        <title>The genome sequence of the most widely cultivated cacao type and its use to identify candidate genes regulating pod color.</title>
        <authorList>
            <person name="Motamayor J.C."/>
            <person name="Mockaitis K."/>
            <person name="Schmutz J."/>
            <person name="Haiminen N."/>
            <person name="Iii D.L."/>
            <person name="Cornejo O."/>
            <person name="Findley S.D."/>
            <person name="Zheng P."/>
            <person name="Utro F."/>
            <person name="Royaert S."/>
            <person name="Saski C."/>
            <person name="Jenkins J."/>
            <person name="Podicheti R."/>
            <person name="Zhao M."/>
            <person name="Scheffler B.E."/>
            <person name="Stack J.C."/>
            <person name="Feltus F.A."/>
            <person name="Mustiga G.M."/>
            <person name="Amores F."/>
            <person name="Phillips W."/>
            <person name="Marelli J.P."/>
            <person name="May G.D."/>
            <person name="Shapiro H."/>
            <person name="Ma J."/>
            <person name="Bustamante C.D."/>
            <person name="Schnell R.J."/>
            <person name="Main D."/>
            <person name="Gilbert D."/>
            <person name="Parida L."/>
            <person name="Kuhn D.N."/>
        </authorList>
    </citation>
    <scope>NUCLEOTIDE SEQUENCE [LARGE SCALE GENOMIC DNA]</scope>
    <source>
        <strain evidence="8">cv. Matina 1-6</strain>
    </source>
</reference>
<dbReference type="Proteomes" id="UP000026915">
    <property type="component" value="Chromosome 4"/>
</dbReference>
<dbReference type="PRINTS" id="PR00385">
    <property type="entry name" value="P450"/>
</dbReference>
<feature type="binding site" description="axial binding residue" evidence="5">
    <location>
        <position position="497"/>
    </location>
    <ligand>
        <name>heme</name>
        <dbReference type="ChEBI" id="CHEBI:30413"/>
    </ligand>
    <ligandPart>
        <name>Fe</name>
        <dbReference type="ChEBI" id="CHEBI:18248"/>
    </ligandPart>
</feature>
<comment type="similarity">
    <text evidence="1 6">Belongs to the cytochrome P450 family.</text>
</comment>
<evidence type="ECO:0000313" key="7">
    <source>
        <dbReference type="EMBL" id="EOY05501.1"/>
    </source>
</evidence>
<dbReference type="PROSITE" id="PS00086">
    <property type="entry name" value="CYTOCHROME_P450"/>
    <property type="match status" value="1"/>
</dbReference>
<dbReference type="InterPro" id="IPR001128">
    <property type="entry name" value="Cyt_P450"/>
</dbReference>
<dbReference type="InterPro" id="IPR017972">
    <property type="entry name" value="Cyt_P450_CS"/>
</dbReference>
<dbReference type="GO" id="GO:0004497">
    <property type="term" value="F:monooxygenase activity"/>
    <property type="evidence" value="ECO:0007669"/>
    <property type="project" value="UniProtKB-KW"/>
</dbReference>
<dbReference type="InterPro" id="IPR036396">
    <property type="entry name" value="Cyt_P450_sf"/>
</dbReference>
<keyword evidence="3 6" id="KW-0560">Oxidoreductase</keyword>
<protein>
    <submittedName>
        <fullName evidence="7">Cytochrome P450, putative</fullName>
    </submittedName>
</protein>
<dbReference type="GO" id="GO:0016705">
    <property type="term" value="F:oxidoreductase activity, acting on paired donors, with incorporation or reduction of molecular oxygen"/>
    <property type="evidence" value="ECO:0007669"/>
    <property type="project" value="InterPro"/>
</dbReference>
<dbReference type="Gene3D" id="1.10.630.10">
    <property type="entry name" value="Cytochrome P450"/>
    <property type="match status" value="1"/>
</dbReference>
<dbReference type="FunFam" id="1.10.630.10:FF:000007">
    <property type="entry name" value="Cytochrome P450 76C4"/>
    <property type="match status" value="1"/>
</dbReference>
<comment type="cofactor">
    <cofactor evidence="5">
        <name>heme</name>
        <dbReference type="ChEBI" id="CHEBI:30413"/>
    </cofactor>
</comment>
<dbReference type="EMBL" id="CM001882">
    <property type="protein sequence ID" value="EOY05501.1"/>
    <property type="molecule type" value="Genomic_DNA"/>
</dbReference>
<dbReference type="OMA" id="HHHEAGI"/>
<evidence type="ECO:0000313" key="8">
    <source>
        <dbReference type="Proteomes" id="UP000026915"/>
    </source>
</evidence>
<keyword evidence="6" id="KW-0503">Monooxygenase</keyword>
<keyword evidence="8" id="KW-1185">Reference proteome</keyword>
<dbReference type="GO" id="GO:0016491">
    <property type="term" value="F:oxidoreductase activity"/>
    <property type="evidence" value="ECO:0000318"/>
    <property type="project" value="GO_Central"/>
</dbReference>
<dbReference type="AlphaFoldDB" id="A0A061EKW5"/>
<evidence type="ECO:0000256" key="2">
    <source>
        <dbReference type="ARBA" id="ARBA00022723"/>
    </source>
</evidence>
<evidence type="ECO:0000256" key="1">
    <source>
        <dbReference type="ARBA" id="ARBA00010617"/>
    </source>
</evidence>
<keyword evidence="5 6" id="KW-0349">Heme</keyword>
<organism evidence="7 8">
    <name type="scientific">Theobroma cacao</name>
    <name type="common">Cacao</name>
    <name type="synonym">Cocoa</name>
    <dbReference type="NCBI Taxonomy" id="3641"/>
    <lineage>
        <taxon>Eukaryota</taxon>
        <taxon>Viridiplantae</taxon>
        <taxon>Streptophyta</taxon>
        <taxon>Embryophyta</taxon>
        <taxon>Tracheophyta</taxon>
        <taxon>Spermatophyta</taxon>
        <taxon>Magnoliopsida</taxon>
        <taxon>eudicotyledons</taxon>
        <taxon>Gunneridae</taxon>
        <taxon>Pentapetalae</taxon>
        <taxon>rosids</taxon>
        <taxon>malvids</taxon>
        <taxon>Malvales</taxon>
        <taxon>Malvaceae</taxon>
        <taxon>Byttnerioideae</taxon>
        <taxon>Theobroma</taxon>
    </lineage>
</organism>
<evidence type="ECO:0000256" key="5">
    <source>
        <dbReference type="PIRSR" id="PIRSR602401-1"/>
    </source>
</evidence>
<dbReference type="GO" id="GO:0005506">
    <property type="term" value="F:iron ion binding"/>
    <property type="evidence" value="ECO:0007669"/>
    <property type="project" value="InterPro"/>
</dbReference>
<dbReference type="Pfam" id="PF00067">
    <property type="entry name" value="p450"/>
    <property type="match status" value="1"/>
</dbReference>
<dbReference type="Gramene" id="EOY05501">
    <property type="protein sequence ID" value="EOY05501"/>
    <property type="gene ID" value="TCM_020487"/>
</dbReference>
<keyword evidence="4 5" id="KW-0408">Iron</keyword>
<proteinExistence type="inferred from homology"/>
<dbReference type="InParanoid" id="A0A061EKW5"/>